<dbReference type="RefSeq" id="WP_015881733.1">
    <property type="nucleotide sequence ID" value="NC_012669.1"/>
</dbReference>
<dbReference type="GO" id="GO:0016887">
    <property type="term" value="F:ATP hydrolysis activity"/>
    <property type="evidence" value="ECO:0007669"/>
    <property type="project" value="InterPro"/>
</dbReference>
<dbReference type="Pfam" id="PF03459">
    <property type="entry name" value="TOBE"/>
    <property type="match status" value="1"/>
</dbReference>
<dbReference type="InterPro" id="IPR003593">
    <property type="entry name" value="AAA+_ATPase"/>
</dbReference>
<proteinExistence type="predicted"/>
<keyword evidence="3" id="KW-0547">Nucleotide-binding</keyword>
<gene>
    <name evidence="8" type="ordered locus">Bcav_1233</name>
</gene>
<dbReference type="SMART" id="SM00382">
    <property type="entry name" value="AAA"/>
    <property type="match status" value="1"/>
</dbReference>
<dbReference type="PROSITE" id="PS00211">
    <property type="entry name" value="ABC_TRANSPORTER_1"/>
    <property type="match status" value="1"/>
</dbReference>
<dbReference type="SUPFAM" id="SSF52540">
    <property type="entry name" value="P-loop containing nucleoside triphosphate hydrolases"/>
    <property type="match status" value="1"/>
</dbReference>
<dbReference type="InterPro" id="IPR004606">
    <property type="entry name" value="Mop_domain"/>
</dbReference>
<evidence type="ECO:0000256" key="4">
    <source>
        <dbReference type="ARBA" id="ARBA00022840"/>
    </source>
</evidence>
<evidence type="ECO:0000259" key="7">
    <source>
        <dbReference type="PROSITE" id="PS51866"/>
    </source>
</evidence>
<accession>C5C1M5</accession>
<dbReference type="SUPFAM" id="SSF50331">
    <property type="entry name" value="MOP-like"/>
    <property type="match status" value="1"/>
</dbReference>
<dbReference type="Gene3D" id="2.40.50.100">
    <property type="match status" value="1"/>
</dbReference>
<evidence type="ECO:0000256" key="3">
    <source>
        <dbReference type="ARBA" id="ARBA00022741"/>
    </source>
</evidence>
<dbReference type="OrthoDB" id="9112331at2"/>
<evidence type="ECO:0000313" key="9">
    <source>
        <dbReference type="Proteomes" id="UP000007962"/>
    </source>
</evidence>
<dbReference type="PANTHER" id="PTHR42781">
    <property type="entry name" value="SPERMIDINE/PUTRESCINE IMPORT ATP-BINDING PROTEIN POTA"/>
    <property type="match status" value="1"/>
</dbReference>
<keyword evidence="9" id="KW-1185">Reference proteome</keyword>
<dbReference type="InterPro" id="IPR008995">
    <property type="entry name" value="Mo/tungstate-bd_C_term_dom"/>
</dbReference>
<feature type="domain" description="Mop" evidence="7">
    <location>
        <begin position="296"/>
        <end position="360"/>
    </location>
</feature>
<dbReference type="GO" id="GO:0005524">
    <property type="term" value="F:ATP binding"/>
    <property type="evidence" value="ECO:0007669"/>
    <property type="project" value="UniProtKB-KW"/>
</dbReference>
<sequence>MSDGALVADLRLTLPTLALDVSLAVEPGEVLAVLGPNGAGKSTLLDLVAGLRRPDDGVVTLGAQTMTSVRHGRAAVVVPPERRRIGLLGQDPLVFPHLSALENVAFGPRAAGVPRGAARAEAVRLLDAVGLEERGAARPAELSGGQRARVALARALAARPRALLLDEPLAALDAEAAPGLRDLLRVLLRGAGEAARPVVLVTHDVLDAAVLADRVLVLDGGRVVDAGPTAQVLAAPRHAFTAALAGVEVVVGIARGGVVVAPDGREFAGLGEAPTGAAAAAVFAPSAVTLLLERPTSSARNVWSANVTELVPVGPAVRVRTSGDPQITVDVTPGAVAELGIRPGLEVWCSLKATEVRVHPR</sequence>
<dbReference type="InterPro" id="IPR050093">
    <property type="entry name" value="ABC_SmlMolc_Importer"/>
</dbReference>
<keyword evidence="1" id="KW-0813">Transport</keyword>
<reference evidence="8 9" key="1">
    <citation type="journal article" date="2009" name="Stand. Genomic Sci.">
        <title>Complete genome sequence of Beutenbergia cavernae type strain (HKI 0122).</title>
        <authorList>
            <person name="Land M."/>
            <person name="Pukall R."/>
            <person name="Abt B."/>
            <person name="Goker M."/>
            <person name="Rohde M."/>
            <person name="Glavina Del Rio T."/>
            <person name="Tice H."/>
            <person name="Copeland A."/>
            <person name="Cheng J.F."/>
            <person name="Lucas S."/>
            <person name="Chen F."/>
            <person name="Nolan M."/>
            <person name="Bruce D."/>
            <person name="Goodwin L."/>
            <person name="Pitluck S."/>
            <person name="Ivanova N."/>
            <person name="Mavromatis K."/>
            <person name="Ovchinnikova G."/>
            <person name="Pati A."/>
            <person name="Chen A."/>
            <person name="Palaniappan K."/>
            <person name="Hauser L."/>
            <person name="Chang Y.J."/>
            <person name="Jefferies C.C."/>
            <person name="Saunders E."/>
            <person name="Brettin T."/>
            <person name="Detter J.C."/>
            <person name="Han C."/>
            <person name="Chain P."/>
            <person name="Bristow J."/>
            <person name="Eisen J.A."/>
            <person name="Markowitz V."/>
            <person name="Hugenholtz P."/>
            <person name="Kyrpides N.C."/>
            <person name="Klenk H.P."/>
            <person name="Lapidus A."/>
        </authorList>
    </citation>
    <scope>NUCLEOTIDE SEQUENCE [LARGE SCALE GENOMIC DNA]</scope>
    <source>
        <strain evidence="9">ATCC BAA-8 / DSM 12333 / NBRC 16432</strain>
    </source>
</reference>
<keyword evidence="4" id="KW-0067">ATP-binding</keyword>
<evidence type="ECO:0000256" key="1">
    <source>
        <dbReference type="ARBA" id="ARBA00022448"/>
    </source>
</evidence>
<dbReference type="PROSITE" id="PS50893">
    <property type="entry name" value="ABC_TRANSPORTER_2"/>
    <property type="match status" value="1"/>
</dbReference>
<dbReference type="InterPro" id="IPR003439">
    <property type="entry name" value="ABC_transporter-like_ATP-bd"/>
</dbReference>
<feature type="domain" description="ABC transporter" evidence="6">
    <location>
        <begin position="1"/>
        <end position="245"/>
    </location>
</feature>
<dbReference type="InterPro" id="IPR005116">
    <property type="entry name" value="Transp-assoc_OB_typ1"/>
</dbReference>
<dbReference type="KEGG" id="bcv:Bcav_1233"/>
<dbReference type="STRING" id="471853.Bcav_1233"/>
<dbReference type="Pfam" id="PF00005">
    <property type="entry name" value="ABC_tran"/>
    <property type="match status" value="1"/>
</dbReference>
<keyword evidence="2 5" id="KW-0500">Molybdenum</keyword>
<dbReference type="PROSITE" id="PS51866">
    <property type="entry name" value="MOP"/>
    <property type="match status" value="1"/>
</dbReference>
<dbReference type="eggNOG" id="COG3842">
    <property type="taxonomic scope" value="Bacteria"/>
</dbReference>
<dbReference type="InterPro" id="IPR027417">
    <property type="entry name" value="P-loop_NTPase"/>
</dbReference>
<evidence type="ECO:0000256" key="5">
    <source>
        <dbReference type="PROSITE-ProRule" id="PRU01213"/>
    </source>
</evidence>
<dbReference type="PANTHER" id="PTHR42781:SF4">
    <property type="entry name" value="SPERMIDINE_PUTRESCINE IMPORT ATP-BINDING PROTEIN POTA"/>
    <property type="match status" value="1"/>
</dbReference>
<evidence type="ECO:0000313" key="8">
    <source>
        <dbReference type="EMBL" id="ACQ79493.1"/>
    </source>
</evidence>
<dbReference type="AlphaFoldDB" id="C5C1M5"/>
<dbReference type="Gene3D" id="3.40.50.300">
    <property type="entry name" value="P-loop containing nucleotide triphosphate hydrolases"/>
    <property type="match status" value="1"/>
</dbReference>
<dbReference type="GO" id="GO:0015689">
    <property type="term" value="P:molybdate ion transport"/>
    <property type="evidence" value="ECO:0007669"/>
    <property type="project" value="InterPro"/>
</dbReference>
<evidence type="ECO:0000259" key="6">
    <source>
        <dbReference type="PROSITE" id="PS50893"/>
    </source>
</evidence>
<protein>
    <submittedName>
        <fullName evidence="8">ABC transporter related</fullName>
    </submittedName>
</protein>
<dbReference type="InterPro" id="IPR017871">
    <property type="entry name" value="ABC_transporter-like_CS"/>
</dbReference>
<name>C5C1M5_BEUC1</name>
<dbReference type="HOGENOM" id="CLU_000604_1_1_11"/>
<dbReference type="Proteomes" id="UP000007962">
    <property type="component" value="Chromosome"/>
</dbReference>
<organism evidence="8 9">
    <name type="scientific">Beutenbergia cavernae (strain ATCC BAA-8 / DSM 12333 / CCUG 43141 / JCM 11478 / NBRC 16432 / NCIMB 13614 / HKI 0122)</name>
    <dbReference type="NCBI Taxonomy" id="471853"/>
    <lineage>
        <taxon>Bacteria</taxon>
        <taxon>Bacillati</taxon>
        <taxon>Actinomycetota</taxon>
        <taxon>Actinomycetes</taxon>
        <taxon>Micrococcales</taxon>
        <taxon>Beutenbergiaceae</taxon>
        <taxon>Beutenbergia</taxon>
    </lineage>
</organism>
<dbReference type="EMBL" id="CP001618">
    <property type="protein sequence ID" value="ACQ79493.1"/>
    <property type="molecule type" value="Genomic_DNA"/>
</dbReference>
<evidence type="ECO:0000256" key="2">
    <source>
        <dbReference type="ARBA" id="ARBA00022505"/>
    </source>
</evidence>